<organism evidence="2 3">
    <name type="scientific">Candidatus Tenderia electrophaga</name>
    <dbReference type="NCBI Taxonomy" id="1748243"/>
    <lineage>
        <taxon>Bacteria</taxon>
        <taxon>Pseudomonadati</taxon>
        <taxon>Pseudomonadota</taxon>
        <taxon>Gammaproteobacteria</taxon>
        <taxon>Candidatus Tenderiales</taxon>
        <taxon>Candidatus Tenderiaceae</taxon>
        <taxon>Candidatus Tenderia</taxon>
    </lineage>
</organism>
<name>A0A0S2TBB4_9GAMM</name>
<keyword evidence="1" id="KW-0732">Signal</keyword>
<accession>A0A0S2TBB4</accession>
<evidence type="ECO:0000313" key="2">
    <source>
        <dbReference type="EMBL" id="ALP52444.1"/>
    </source>
</evidence>
<dbReference type="InterPro" id="IPR011486">
    <property type="entry name" value="BBP2"/>
</dbReference>
<dbReference type="STRING" id="1748243.Tel_04395"/>
<evidence type="ECO:0000313" key="3">
    <source>
        <dbReference type="Proteomes" id="UP000055136"/>
    </source>
</evidence>
<dbReference type="Proteomes" id="UP000055136">
    <property type="component" value="Chromosome"/>
</dbReference>
<evidence type="ECO:0000256" key="1">
    <source>
        <dbReference type="SAM" id="SignalP"/>
    </source>
</evidence>
<feature type="chain" id="PRO_5006604871" description="Porin domain-containing protein" evidence="1">
    <location>
        <begin position="24"/>
        <end position="318"/>
    </location>
</feature>
<dbReference type="KEGG" id="tee:Tel_04395"/>
<dbReference type="SUPFAM" id="SSF56935">
    <property type="entry name" value="Porins"/>
    <property type="match status" value="1"/>
</dbReference>
<dbReference type="Pfam" id="PF07642">
    <property type="entry name" value="BBP2"/>
    <property type="match status" value="1"/>
</dbReference>
<protein>
    <recommendedName>
        <fullName evidence="4">Porin domain-containing protein</fullName>
    </recommendedName>
</protein>
<reference evidence="2" key="1">
    <citation type="submission" date="2015-10" db="EMBL/GenBank/DDBJ databases">
        <title>Description of Candidatus Tenderia electrophaga gen. nov, sp. nov., an Uncultivated Electroautotroph from a Biocathode Enrichment.</title>
        <authorList>
            <person name="Eddie B.J."/>
            <person name="Malanoski A.P."/>
            <person name="Wang Z."/>
            <person name="Hall R.J."/>
            <person name="Oh S.D."/>
            <person name="Heiner C."/>
            <person name="Lin B."/>
            <person name="Strycharz-Glaven S.M."/>
        </authorList>
    </citation>
    <scope>NUCLEOTIDE SEQUENCE [LARGE SCALE GENOMIC DNA]</scope>
    <source>
        <strain evidence="2">NRL1</strain>
    </source>
</reference>
<evidence type="ECO:0008006" key="4">
    <source>
        <dbReference type="Google" id="ProtNLM"/>
    </source>
</evidence>
<dbReference type="AlphaFoldDB" id="A0A0S2TBB4"/>
<dbReference type="EMBL" id="CP013099">
    <property type="protein sequence ID" value="ALP52444.1"/>
    <property type="molecule type" value="Genomic_DNA"/>
</dbReference>
<sequence length="318" mass="33140">MNMKKKALPLAVAAAMVPGFAAAADTSGYTDVIYTITDENAGVSQVANEDKFTASGEIDVSASPTDGATARVDVDLMLDPAGGGDSAVLEQAFFAWGAPANMTVIGGVFNNPIGYEAEDRPDRTFSTRGYVYSILDGQTALHGNNVAGLALAAPVGPATATIAYLNDLGQTNEENSVAVVINYSPLQGLDLELGFATQADQTQNAASAEDITDFNVVYMPSQVAGLSVGLDYLTTGKIVDAAYDLWAGYDFGNGFGVALRFSDVDYTTASANADADATSFQVSYQIASNLSTSLEMRSESPEGSADNDDLLLEFVATF</sequence>
<feature type="signal peptide" evidence="1">
    <location>
        <begin position="1"/>
        <end position="23"/>
    </location>
</feature>
<keyword evidence="3" id="KW-1185">Reference proteome</keyword>
<gene>
    <name evidence="2" type="ORF">Tel_04395</name>
</gene>
<proteinExistence type="predicted"/>